<comment type="caution">
    <text evidence="2">The sequence shown here is derived from an EMBL/GenBank/DDBJ whole genome shotgun (WGS) entry which is preliminary data.</text>
</comment>
<name>A0AAN9STU6_PSOTE</name>
<sequence>MSQLRPADPYEAPSRQQYKLLSAHCNQIIHNPPLRLKEATVFFSSSILFCPGKACYAVYLALILSPSDYDSSHHILYHKLFNFSDPSSSMWFKLFSFGIMDVFISEEYVRKRRLEKKKGVASTRPKPSQTQTASHSHSNANKDTPSDHHAFFPSDPKPFSLVADHVFICFSA</sequence>
<evidence type="ECO:0000313" key="3">
    <source>
        <dbReference type="Proteomes" id="UP001386955"/>
    </source>
</evidence>
<accession>A0AAN9STU6</accession>
<dbReference type="Proteomes" id="UP001386955">
    <property type="component" value="Unassembled WGS sequence"/>
</dbReference>
<evidence type="ECO:0000313" key="2">
    <source>
        <dbReference type="EMBL" id="KAK7406153.1"/>
    </source>
</evidence>
<dbReference type="AlphaFoldDB" id="A0AAN9STU6"/>
<reference evidence="2 3" key="1">
    <citation type="submission" date="2024-01" db="EMBL/GenBank/DDBJ databases">
        <title>The genomes of 5 underutilized Papilionoideae crops provide insights into root nodulation and disease resistanc.</title>
        <authorList>
            <person name="Jiang F."/>
        </authorList>
    </citation>
    <scope>NUCLEOTIDE SEQUENCE [LARGE SCALE GENOMIC DNA]</scope>
    <source>
        <strain evidence="2">DUOXIRENSHENG_FW03</strain>
        <tissue evidence="2">Leaves</tissue>
    </source>
</reference>
<protein>
    <submittedName>
        <fullName evidence="2">Uncharacterized protein</fullName>
    </submittedName>
</protein>
<keyword evidence="3" id="KW-1185">Reference proteome</keyword>
<evidence type="ECO:0000256" key="1">
    <source>
        <dbReference type="SAM" id="MobiDB-lite"/>
    </source>
</evidence>
<gene>
    <name evidence="2" type="ORF">VNO78_07773</name>
</gene>
<proteinExistence type="predicted"/>
<feature type="region of interest" description="Disordered" evidence="1">
    <location>
        <begin position="115"/>
        <end position="147"/>
    </location>
</feature>
<dbReference type="EMBL" id="JAYMYS010000002">
    <property type="protein sequence ID" value="KAK7406153.1"/>
    <property type="molecule type" value="Genomic_DNA"/>
</dbReference>
<feature type="compositionally biased region" description="Polar residues" evidence="1">
    <location>
        <begin position="125"/>
        <end position="143"/>
    </location>
</feature>
<organism evidence="2 3">
    <name type="scientific">Psophocarpus tetragonolobus</name>
    <name type="common">Winged bean</name>
    <name type="synonym">Dolichos tetragonolobus</name>
    <dbReference type="NCBI Taxonomy" id="3891"/>
    <lineage>
        <taxon>Eukaryota</taxon>
        <taxon>Viridiplantae</taxon>
        <taxon>Streptophyta</taxon>
        <taxon>Embryophyta</taxon>
        <taxon>Tracheophyta</taxon>
        <taxon>Spermatophyta</taxon>
        <taxon>Magnoliopsida</taxon>
        <taxon>eudicotyledons</taxon>
        <taxon>Gunneridae</taxon>
        <taxon>Pentapetalae</taxon>
        <taxon>rosids</taxon>
        <taxon>fabids</taxon>
        <taxon>Fabales</taxon>
        <taxon>Fabaceae</taxon>
        <taxon>Papilionoideae</taxon>
        <taxon>50 kb inversion clade</taxon>
        <taxon>NPAAA clade</taxon>
        <taxon>indigoferoid/millettioid clade</taxon>
        <taxon>Phaseoleae</taxon>
        <taxon>Psophocarpus</taxon>
    </lineage>
</organism>